<evidence type="ECO:0000313" key="2">
    <source>
        <dbReference type="EMBL" id="NBC36456.1"/>
    </source>
</evidence>
<dbReference type="Pfam" id="PF09694">
    <property type="entry name" value="Gcw_chp"/>
    <property type="match status" value="1"/>
</dbReference>
<evidence type="ECO:0000313" key="3">
    <source>
        <dbReference type="Proteomes" id="UP000753724"/>
    </source>
</evidence>
<organism evidence="2 3">
    <name type="scientific">Novosphingobium ovatum</name>
    <dbReference type="NCBI Taxonomy" id="1908523"/>
    <lineage>
        <taxon>Bacteria</taxon>
        <taxon>Pseudomonadati</taxon>
        <taxon>Pseudomonadota</taxon>
        <taxon>Alphaproteobacteria</taxon>
        <taxon>Sphingomonadales</taxon>
        <taxon>Sphingomonadaceae</taxon>
        <taxon>Novosphingobium</taxon>
    </lineage>
</organism>
<evidence type="ECO:0008006" key="4">
    <source>
        <dbReference type="Google" id="ProtNLM"/>
    </source>
</evidence>
<dbReference type="Proteomes" id="UP000753724">
    <property type="component" value="Unassembled WGS sequence"/>
</dbReference>
<name>A0ABW9XD37_9SPHN</name>
<comment type="caution">
    <text evidence="2">The sequence shown here is derived from an EMBL/GenBank/DDBJ whole genome shotgun (WGS) entry which is preliminary data.</text>
</comment>
<dbReference type="InterPro" id="IPR010239">
    <property type="entry name" value="CHP02001"/>
</dbReference>
<proteinExistence type="predicted"/>
<keyword evidence="3" id="KW-1185">Reference proteome</keyword>
<accession>A0ABW9XD37</accession>
<dbReference type="EMBL" id="JAAAPO010000003">
    <property type="protein sequence ID" value="NBC36456.1"/>
    <property type="molecule type" value="Genomic_DNA"/>
</dbReference>
<dbReference type="SUPFAM" id="SSF56935">
    <property type="entry name" value="Porins"/>
    <property type="match status" value="1"/>
</dbReference>
<feature type="chain" id="PRO_5046324707" description="Outer membrane protein beta-barrel domain-containing protein" evidence="1">
    <location>
        <begin position="29"/>
        <end position="235"/>
    </location>
</feature>
<dbReference type="Gene3D" id="2.40.160.10">
    <property type="entry name" value="Porin"/>
    <property type="match status" value="1"/>
</dbReference>
<reference evidence="3" key="1">
    <citation type="submission" date="2020-01" db="EMBL/GenBank/DDBJ databases">
        <title>Sphingomonas sp. strain CSW-10.</title>
        <authorList>
            <person name="Chen W.-M."/>
        </authorList>
    </citation>
    <scope>NUCLEOTIDE SEQUENCE [LARGE SCALE GENOMIC DNA]</scope>
    <source>
        <strain evidence="3">FSY-8</strain>
    </source>
</reference>
<gene>
    <name evidence="2" type="ORF">GTZ99_07800</name>
</gene>
<evidence type="ECO:0000256" key="1">
    <source>
        <dbReference type="SAM" id="SignalP"/>
    </source>
</evidence>
<dbReference type="InterPro" id="IPR023614">
    <property type="entry name" value="Porin_dom_sf"/>
</dbReference>
<protein>
    <recommendedName>
        <fullName evidence="4">Outer membrane protein beta-barrel domain-containing protein</fullName>
    </recommendedName>
</protein>
<dbReference type="RefSeq" id="WP_161717756.1">
    <property type="nucleotide sequence ID" value="NZ_JAAAPO010000003.1"/>
</dbReference>
<sequence>MKKHMHSGLLASVLTVAALLAAPAAAHAEDAAKSSPVKVGVTLTGATDYVWRGASQSNGDPAVFAAVNVSMGGFYAGAGTENVKFLGINQEYDLWAGYVLDLKAAKLDVGVVRYGYVNSPINIDTVEVKGQLSGNIGKVGAHAAIYYTGNYFGSHKNAVYTEVGASVPVMAKLSASAVFGHQQISGGGGYNTWNVGASYALMKGVSLDVRYHDTDISPSGSLTKSRLVASLSVSF</sequence>
<feature type="signal peptide" evidence="1">
    <location>
        <begin position="1"/>
        <end position="28"/>
    </location>
</feature>
<dbReference type="NCBIfam" id="TIGR02001">
    <property type="entry name" value="gcw_chp"/>
    <property type="match status" value="1"/>
</dbReference>
<keyword evidence="1" id="KW-0732">Signal</keyword>